<dbReference type="Proteomes" id="UP000504714">
    <property type="component" value="Unassembled WGS sequence"/>
</dbReference>
<dbReference type="Pfam" id="PF06693">
    <property type="entry name" value="DUF1190"/>
    <property type="match status" value="1"/>
</dbReference>
<dbReference type="EMBL" id="BLXO01000001">
    <property type="protein sequence ID" value="GFN45599.1"/>
    <property type="molecule type" value="Genomic_DNA"/>
</dbReference>
<dbReference type="InterPro" id="IPR009576">
    <property type="entry name" value="Biofilm_formation_YgiB"/>
</dbReference>
<evidence type="ECO:0000313" key="2">
    <source>
        <dbReference type="EMBL" id="GFN45599.1"/>
    </source>
</evidence>
<sequence>MKRSKNINREKFRKSWRYYRLAPLALSMSAVFILTGCEQTDETVAMYQNADDCSKANPSGANQCAKAYHDALKEVERTAPKYASRADCVAEFGENQCIQPPTSTPAPAQARGTTATAATEGSSPWMPLLAGYMMGRLMGGGVSAQPLFTSQAPNSPANGKFVDASGKSYGAATPGRTMTVPKAAMAPKPTVTNTITRGGFGESVAKQASMQRKNERTSSSSRVRSMGS</sequence>
<evidence type="ECO:0000313" key="3">
    <source>
        <dbReference type="Proteomes" id="UP000504714"/>
    </source>
</evidence>
<reference evidence="2 3" key="1">
    <citation type="submission" date="2020-06" db="EMBL/GenBank/DDBJ databases">
        <title>The genome sequence of Candidatus Regiella insecticola strain Tut.</title>
        <authorList>
            <person name="Nikoh N."/>
            <person name="Tsuchida T."/>
            <person name="Koga R."/>
            <person name="Oshima K."/>
            <person name="Hattori M."/>
            <person name="Fukatsu T."/>
        </authorList>
    </citation>
    <scope>NUCLEOTIDE SEQUENCE [LARGE SCALE GENOMIC DNA]</scope>
    <source>
        <strain evidence="2 3">Tut</strain>
    </source>
</reference>
<dbReference type="AlphaFoldDB" id="A0A6L2ZM63"/>
<accession>A0A6L2ZM63</accession>
<gene>
    <name evidence="2" type="primary">ygiB</name>
    <name evidence="2" type="ORF">RINTU1_08350</name>
</gene>
<feature type="region of interest" description="Disordered" evidence="1">
    <location>
        <begin position="98"/>
        <end position="121"/>
    </location>
</feature>
<organism evidence="2 3">
    <name type="scientific">Candidatus Regiella insecticola</name>
    <dbReference type="NCBI Taxonomy" id="138073"/>
    <lineage>
        <taxon>Bacteria</taxon>
        <taxon>Pseudomonadati</taxon>
        <taxon>Pseudomonadota</taxon>
        <taxon>Gammaproteobacteria</taxon>
        <taxon>Enterobacterales</taxon>
        <taxon>Enterobacteriaceae</taxon>
        <taxon>aphid secondary symbionts</taxon>
        <taxon>Candidatus Regiella</taxon>
    </lineage>
</organism>
<name>A0A6L2ZM63_9ENTR</name>
<feature type="compositionally biased region" description="Low complexity" evidence="1">
    <location>
        <begin position="217"/>
        <end position="228"/>
    </location>
</feature>
<dbReference type="RefSeq" id="WP_176487395.1">
    <property type="nucleotide sequence ID" value="NZ_BLXO01000001.1"/>
</dbReference>
<feature type="compositionally biased region" description="Low complexity" evidence="1">
    <location>
        <begin position="99"/>
        <end position="119"/>
    </location>
</feature>
<dbReference type="NCBIfam" id="NF008655">
    <property type="entry name" value="PRK11653.1"/>
    <property type="match status" value="1"/>
</dbReference>
<protein>
    <submittedName>
        <fullName evidence="2">Conserved outer membrane protein</fullName>
    </submittedName>
</protein>
<evidence type="ECO:0000256" key="1">
    <source>
        <dbReference type="SAM" id="MobiDB-lite"/>
    </source>
</evidence>
<comment type="caution">
    <text evidence="2">The sequence shown here is derived from an EMBL/GenBank/DDBJ whole genome shotgun (WGS) entry which is preliminary data.</text>
</comment>
<feature type="region of interest" description="Disordered" evidence="1">
    <location>
        <begin position="185"/>
        <end position="228"/>
    </location>
</feature>
<proteinExistence type="predicted"/>